<accession>A0AAV1TZR4</accession>
<sequence>MIVWRASFLLPPPPLEDSRGGQRHLVEQLLNHRDVNGRRTSYLRPVARLIPRPGILGSPRSQLMVDVLGLVEQYDDGTSCAAEGTAGESLPGTVVKDFRLSIPSYISVETRTRHHGLVRR</sequence>
<evidence type="ECO:0000313" key="2">
    <source>
        <dbReference type="Proteomes" id="UP001162060"/>
    </source>
</evidence>
<comment type="caution">
    <text evidence="1">The sequence shown here is derived from an EMBL/GenBank/DDBJ whole genome shotgun (WGS) entry which is preliminary data.</text>
</comment>
<gene>
    <name evidence="1" type="ORF">PM001_LOCUS11683</name>
</gene>
<evidence type="ECO:0000313" key="1">
    <source>
        <dbReference type="EMBL" id="CAK7926533.1"/>
    </source>
</evidence>
<dbReference type="EMBL" id="CAKLBY020000100">
    <property type="protein sequence ID" value="CAK7926533.1"/>
    <property type="molecule type" value="Genomic_DNA"/>
</dbReference>
<proteinExistence type="predicted"/>
<reference evidence="1" key="1">
    <citation type="submission" date="2024-01" db="EMBL/GenBank/DDBJ databases">
        <authorList>
            <person name="Webb A."/>
        </authorList>
    </citation>
    <scope>NUCLEOTIDE SEQUENCE</scope>
    <source>
        <strain evidence="1">Pm1</strain>
    </source>
</reference>
<dbReference type="AlphaFoldDB" id="A0AAV1TZR4"/>
<organism evidence="1 2">
    <name type="scientific">Peronospora matthiolae</name>
    <dbReference type="NCBI Taxonomy" id="2874970"/>
    <lineage>
        <taxon>Eukaryota</taxon>
        <taxon>Sar</taxon>
        <taxon>Stramenopiles</taxon>
        <taxon>Oomycota</taxon>
        <taxon>Peronosporomycetes</taxon>
        <taxon>Peronosporales</taxon>
        <taxon>Peronosporaceae</taxon>
        <taxon>Peronospora</taxon>
    </lineage>
</organism>
<dbReference type="Proteomes" id="UP001162060">
    <property type="component" value="Unassembled WGS sequence"/>
</dbReference>
<name>A0AAV1TZR4_9STRA</name>
<protein>
    <submittedName>
        <fullName evidence="1">Uncharacterized protein</fullName>
    </submittedName>
</protein>